<reference evidence="3" key="1">
    <citation type="submission" date="2018-12" db="EMBL/GenBank/DDBJ databases">
        <authorList>
            <person name="Jadhav K."/>
            <person name="Kushwaha B."/>
            <person name="Jadhav I."/>
        </authorList>
    </citation>
    <scope>NUCLEOTIDE SEQUENCE [LARGE SCALE GENOMIC DNA]</scope>
    <source>
        <strain evidence="3">SBS 10</strain>
    </source>
</reference>
<protein>
    <submittedName>
        <fullName evidence="3">EAL domain-containing protein</fullName>
    </submittedName>
</protein>
<dbReference type="Pfam" id="PF00563">
    <property type="entry name" value="EAL"/>
    <property type="match status" value="1"/>
</dbReference>
<dbReference type="InterPro" id="IPR001633">
    <property type="entry name" value="EAL_dom"/>
</dbReference>
<dbReference type="SUPFAM" id="SSF141868">
    <property type="entry name" value="EAL domain-like"/>
    <property type="match status" value="1"/>
</dbReference>
<dbReference type="PROSITE" id="PS50883">
    <property type="entry name" value="EAL"/>
    <property type="match status" value="1"/>
</dbReference>
<dbReference type="InterPro" id="IPR035919">
    <property type="entry name" value="EAL_sf"/>
</dbReference>
<evidence type="ECO:0000259" key="2">
    <source>
        <dbReference type="PROSITE" id="PS50883"/>
    </source>
</evidence>
<gene>
    <name evidence="3" type="ORF">DSL92_08490</name>
</gene>
<comment type="caution">
    <text evidence="3">The sequence shown here is derived from an EMBL/GenBank/DDBJ whole genome shotgun (WGS) entry which is preliminary data.</text>
</comment>
<proteinExistence type="predicted"/>
<feature type="domain" description="EAL" evidence="2">
    <location>
        <begin position="1"/>
        <end position="68"/>
    </location>
</feature>
<name>A0A3S0NEA3_9GAMM</name>
<evidence type="ECO:0000313" key="3">
    <source>
        <dbReference type="EMBL" id="RUA21955.1"/>
    </source>
</evidence>
<dbReference type="Gene3D" id="3.20.20.450">
    <property type="entry name" value="EAL domain"/>
    <property type="match status" value="1"/>
</dbReference>
<organism evidence="3">
    <name type="scientific">Billgrantia gudaonensis</name>
    <dbReference type="NCBI Taxonomy" id="376427"/>
    <lineage>
        <taxon>Bacteria</taxon>
        <taxon>Pseudomonadati</taxon>
        <taxon>Pseudomonadota</taxon>
        <taxon>Gammaproteobacteria</taxon>
        <taxon>Oceanospirillales</taxon>
        <taxon>Halomonadaceae</taxon>
        <taxon>Billgrantia</taxon>
    </lineage>
</organism>
<feature type="compositionally biased region" description="Basic residues" evidence="1">
    <location>
        <begin position="10"/>
        <end position="22"/>
    </location>
</feature>
<feature type="region of interest" description="Disordered" evidence="1">
    <location>
        <begin position="1"/>
        <end position="23"/>
    </location>
</feature>
<dbReference type="EMBL" id="RXHI01000028">
    <property type="protein sequence ID" value="RUA21955.1"/>
    <property type="molecule type" value="Genomic_DNA"/>
</dbReference>
<dbReference type="AlphaFoldDB" id="A0A3S0NEA3"/>
<accession>A0A3S0NEA3</accession>
<evidence type="ECO:0000256" key="1">
    <source>
        <dbReference type="SAM" id="MobiDB-lite"/>
    </source>
</evidence>
<sequence>MSWRSITHSPRAHRLRTHRTRNRQQSSLLEKFVLDPVEGFSFAIDDFGPGFSSFRYLKQFPIDVIKIE</sequence>